<feature type="domain" description="SRR1-like" evidence="1">
    <location>
        <begin position="87"/>
        <end position="203"/>
    </location>
</feature>
<dbReference type="RefSeq" id="XP_018063852.1">
    <property type="nucleotide sequence ID" value="XM_018212450.1"/>
</dbReference>
<proteinExistence type="predicted"/>
<protein>
    <recommendedName>
        <fullName evidence="1">SRR1-like domain-containing protein</fullName>
    </recommendedName>
</protein>
<dbReference type="InParanoid" id="A0A132BCW2"/>
<dbReference type="Pfam" id="PF07985">
    <property type="entry name" value="SRR1"/>
    <property type="match status" value="1"/>
</dbReference>
<evidence type="ECO:0000313" key="2">
    <source>
        <dbReference type="EMBL" id="KUJ09497.1"/>
    </source>
</evidence>
<dbReference type="AlphaFoldDB" id="A0A132BCW2"/>
<dbReference type="GeneID" id="28822176"/>
<dbReference type="InterPro" id="IPR012942">
    <property type="entry name" value="SRR1-like"/>
</dbReference>
<dbReference type="KEGG" id="psco:LY89DRAFT_657898"/>
<name>A0A132BCW2_MOLSC</name>
<dbReference type="PANTHER" id="PTHR42080">
    <property type="entry name" value="SRR1 DOMAIN-CONTAINING PROTEIN"/>
    <property type="match status" value="1"/>
</dbReference>
<evidence type="ECO:0000313" key="3">
    <source>
        <dbReference type="Proteomes" id="UP000070700"/>
    </source>
</evidence>
<dbReference type="Proteomes" id="UP000070700">
    <property type="component" value="Unassembled WGS sequence"/>
</dbReference>
<dbReference type="PANTHER" id="PTHR42080:SF1">
    <property type="entry name" value="SRR1-LIKE DOMAIN-CONTAINING PROTEIN"/>
    <property type="match status" value="1"/>
</dbReference>
<dbReference type="OrthoDB" id="5318346at2759"/>
<reference evidence="2 3" key="1">
    <citation type="submission" date="2015-10" db="EMBL/GenBank/DDBJ databases">
        <title>Full genome of DAOMC 229536 Phialocephala scopiformis, a fungal endophyte of spruce producing the potent anti-insectan compound rugulosin.</title>
        <authorList>
            <consortium name="DOE Joint Genome Institute"/>
            <person name="Walker A.K."/>
            <person name="Frasz S.L."/>
            <person name="Seifert K.A."/>
            <person name="Miller J.D."/>
            <person name="Mondo S.J."/>
            <person name="Labutti K."/>
            <person name="Lipzen A."/>
            <person name="Dockter R."/>
            <person name="Kennedy M."/>
            <person name="Grigoriev I.V."/>
            <person name="Spatafora J.W."/>
        </authorList>
    </citation>
    <scope>NUCLEOTIDE SEQUENCE [LARGE SCALE GENOMIC DNA]</scope>
    <source>
        <strain evidence="2 3">CBS 120377</strain>
    </source>
</reference>
<sequence length="208" mass="22906">MTRKKKSKPVEGKGIVHTKRREVVYEDGWTLIVDTPKAKTIPKPTFHGGDFEVNGVSYINRTLDEMRADFEHWKKAWEESDACGALREKLEGMKIENAVVLGLGSLQSSRREGRRASATQLAALQTVLGALDLPVVLQDPQYTELDKEFLTSLGYKVVDDPGAFAAVGTGSLVYAIHCYGPVYQSFSDGPRPAVLIGTDVENFGRFDG</sequence>
<gene>
    <name evidence="2" type="ORF">LY89DRAFT_657898</name>
</gene>
<evidence type="ECO:0000259" key="1">
    <source>
        <dbReference type="Pfam" id="PF07985"/>
    </source>
</evidence>
<keyword evidence="3" id="KW-1185">Reference proteome</keyword>
<dbReference type="EMBL" id="KQ947432">
    <property type="protein sequence ID" value="KUJ09497.1"/>
    <property type="molecule type" value="Genomic_DNA"/>
</dbReference>
<accession>A0A132BCW2</accession>
<organism evidence="2 3">
    <name type="scientific">Mollisia scopiformis</name>
    <name type="common">Conifer needle endophyte fungus</name>
    <name type="synonym">Phialocephala scopiformis</name>
    <dbReference type="NCBI Taxonomy" id="149040"/>
    <lineage>
        <taxon>Eukaryota</taxon>
        <taxon>Fungi</taxon>
        <taxon>Dikarya</taxon>
        <taxon>Ascomycota</taxon>
        <taxon>Pezizomycotina</taxon>
        <taxon>Leotiomycetes</taxon>
        <taxon>Helotiales</taxon>
        <taxon>Mollisiaceae</taxon>
        <taxon>Mollisia</taxon>
    </lineage>
</organism>